<dbReference type="GO" id="GO:0009089">
    <property type="term" value="P:lysine biosynthetic process via diaminopimelate"/>
    <property type="evidence" value="ECO:0007669"/>
    <property type="project" value="UniProtKB-UniPathway"/>
</dbReference>
<evidence type="ECO:0000313" key="11">
    <source>
        <dbReference type="EMBL" id="CEN33263.1"/>
    </source>
</evidence>
<dbReference type="GO" id="GO:0004072">
    <property type="term" value="F:aspartate kinase activity"/>
    <property type="evidence" value="ECO:0007669"/>
    <property type="project" value="UniProtKB-EC"/>
</dbReference>
<comment type="pathway">
    <text evidence="1 9">Amino-acid biosynthesis; L-lysine biosynthesis via DAP pathway; (S)-tetrahydrodipicolinate from L-aspartate: step 1/4.</text>
</comment>
<name>A0A0B7H6M1_9FLAO</name>
<dbReference type="EC" id="2.7.2.4" evidence="8"/>
<keyword evidence="5 8" id="KW-0418">Kinase</keyword>
<dbReference type="SUPFAM" id="SSF55021">
    <property type="entry name" value="ACT-like"/>
    <property type="match status" value="1"/>
</dbReference>
<dbReference type="SUPFAM" id="SSF53633">
    <property type="entry name" value="Carbamate kinase-like"/>
    <property type="match status" value="1"/>
</dbReference>
<keyword evidence="6" id="KW-0067">ATP-binding</keyword>
<feature type="domain" description="Aspartate/glutamate/uridylate kinase" evidence="10">
    <location>
        <begin position="24"/>
        <end position="298"/>
    </location>
</feature>
<organism evidence="11 12">
    <name type="scientific">Capnocytophaga canimorsus</name>
    <dbReference type="NCBI Taxonomy" id="28188"/>
    <lineage>
        <taxon>Bacteria</taxon>
        <taxon>Pseudomonadati</taxon>
        <taxon>Bacteroidota</taxon>
        <taxon>Flavobacteriia</taxon>
        <taxon>Flavobacteriales</taxon>
        <taxon>Flavobacteriaceae</taxon>
        <taxon>Capnocytophaga</taxon>
    </lineage>
</organism>
<dbReference type="GO" id="GO:0005829">
    <property type="term" value="C:cytosol"/>
    <property type="evidence" value="ECO:0007669"/>
    <property type="project" value="TreeGrafter"/>
</dbReference>
<comment type="similarity">
    <text evidence="2 8">Belongs to the aspartokinase family.</text>
</comment>
<evidence type="ECO:0000256" key="6">
    <source>
        <dbReference type="ARBA" id="ARBA00022840"/>
    </source>
</evidence>
<dbReference type="InterPro" id="IPR001048">
    <property type="entry name" value="Asp/Glu/Uridylate_kinase"/>
</dbReference>
<evidence type="ECO:0000259" key="10">
    <source>
        <dbReference type="Pfam" id="PF00696"/>
    </source>
</evidence>
<dbReference type="Gene3D" id="1.20.120.1320">
    <property type="entry name" value="Aspartokinase, catalytic domain"/>
    <property type="match status" value="1"/>
</dbReference>
<evidence type="ECO:0000256" key="7">
    <source>
        <dbReference type="ARBA" id="ARBA00047872"/>
    </source>
</evidence>
<evidence type="ECO:0000313" key="12">
    <source>
        <dbReference type="Proteomes" id="UP000044026"/>
    </source>
</evidence>
<evidence type="ECO:0000256" key="5">
    <source>
        <dbReference type="ARBA" id="ARBA00022777"/>
    </source>
</evidence>
<dbReference type="NCBIfam" id="TIGR00657">
    <property type="entry name" value="asp_kinases"/>
    <property type="match status" value="1"/>
</dbReference>
<evidence type="ECO:0000256" key="2">
    <source>
        <dbReference type="ARBA" id="ARBA00010122"/>
    </source>
</evidence>
<dbReference type="UniPathway" id="UPA00034">
    <property type="reaction ID" value="UER00015"/>
</dbReference>
<reference evidence="11 12" key="1">
    <citation type="submission" date="2015-01" db="EMBL/GenBank/DDBJ databases">
        <authorList>
            <person name="Xiang T."/>
            <person name="Song Y."/>
            <person name="Huang L."/>
            <person name="Wang B."/>
            <person name="Wu P."/>
        </authorList>
    </citation>
    <scope>NUCLEOTIDE SEQUENCE [LARGE SCALE GENOMIC DNA]</scope>
    <source>
        <strain evidence="11 12">Cc12</strain>
    </source>
</reference>
<dbReference type="PANTHER" id="PTHR21499:SF59">
    <property type="entry name" value="ASPARTOKINASE"/>
    <property type="match status" value="1"/>
</dbReference>
<dbReference type="GO" id="GO:0005524">
    <property type="term" value="F:ATP binding"/>
    <property type="evidence" value="ECO:0007669"/>
    <property type="project" value="UniProtKB-KW"/>
</dbReference>
<dbReference type="PANTHER" id="PTHR21499">
    <property type="entry name" value="ASPARTATE KINASE"/>
    <property type="match status" value="1"/>
</dbReference>
<accession>A0A0B7H6M1</accession>
<evidence type="ECO:0000256" key="3">
    <source>
        <dbReference type="ARBA" id="ARBA00022679"/>
    </source>
</evidence>
<dbReference type="EMBL" id="CDOE01000032">
    <property type="protein sequence ID" value="CEN33263.1"/>
    <property type="molecule type" value="Genomic_DNA"/>
</dbReference>
<dbReference type="InterPro" id="IPR001341">
    <property type="entry name" value="Asp_kinase"/>
</dbReference>
<comment type="pathway">
    <text evidence="9">Amino-acid biosynthesis; L-threonine biosynthesis; L-threonine from L-aspartate: step 1/5.</text>
</comment>
<dbReference type="Pfam" id="PF00696">
    <property type="entry name" value="AA_kinase"/>
    <property type="match status" value="1"/>
</dbReference>
<proteinExistence type="inferred from homology"/>
<sequence length="437" mass="49537">MQQNKFNDLFCSIKISENYCVMKIFKFGGASVKNAAGVRNMATILEEIGYSNTLIVVSAMGKTTNALEEVIHHYFEKSELLWQSIDQVKEFHYQIINELFENENHPVYWKVDGLFAELVSFLERNKSPKHSFVYDQVVGFGELISTTIISHYLNDCGVKNTWIDVRNLIKTDNNYRDAGILWEETETNIKNNINKSLLNITQGFLGSDANFFTTTLGREGSDYTAAIFAYCLNAESVTIWKDVPGVLNADPRYFEKTELLEKIPYQEAIELAFYGASVIHPKTLQPLQRKEIPLYVKSFIDPQSSGSAVCGVAQLEPKIPCFILKKDQVLISLSSLDFSFIMEDNISFIFKLLHDSKMKVSLIQNSAISFSVCVDNKFNTLPDLVESLKSKFKVSVFEKVNLYTIRHATSQAITEVETGKKVLVKQVLQNTVQIVAQ</sequence>
<evidence type="ECO:0000256" key="1">
    <source>
        <dbReference type="ARBA" id="ARBA00004766"/>
    </source>
</evidence>
<dbReference type="UniPathway" id="UPA00050">
    <property type="reaction ID" value="UER00461"/>
</dbReference>
<keyword evidence="4" id="KW-0547">Nucleotide-binding</keyword>
<dbReference type="InterPro" id="IPR042199">
    <property type="entry name" value="AsparK_Bifunc_asparK/hSer_DH"/>
</dbReference>
<dbReference type="UniPathway" id="UPA00051">
    <property type="reaction ID" value="UER00462"/>
</dbReference>
<evidence type="ECO:0000256" key="8">
    <source>
        <dbReference type="RuleBase" id="RU003448"/>
    </source>
</evidence>
<gene>
    <name evidence="11" type="ORF">CCAN12_380017</name>
</gene>
<dbReference type="InterPro" id="IPR045865">
    <property type="entry name" value="ACT-like_dom_sf"/>
</dbReference>
<protein>
    <recommendedName>
        <fullName evidence="8">Aspartokinase</fullName>
        <ecNumber evidence="8">2.7.2.4</ecNumber>
    </recommendedName>
</protein>
<dbReference type="Gene3D" id="3.40.1160.10">
    <property type="entry name" value="Acetylglutamate kinase-like"/>
    <property type="match status" value="1"/>
</dbReference>
<evidence type="ECO:0000256" key="4">
    <source>
        <dbReference type="ARBA" id="ARBA00022741"/>
    </source>
</evidence>
<keyword evidence="9" id="KW-0028">Amino-acid biosynthesis</keyword>
<comment type="catalytic activity">
    <reaction evidence="7 8">
        <text>L-aspartate + ATP = 4-phospho-L-aspartate + ADP</text>
        <dbReference type="Rhea" id="RHEA:23776"/>
        <dbReference type="ChEBI" id="CHEBI:29991"/>
        <dbReference type="ChEBI" id="CHEBI:30616"/>
        <dbReference type="ChEBI" id="CHEBI:57535"/>
        <dbReference type="ChEBI" id="CHEBI:456216"/>
        <dbReference type="EC" id="2.7.2.4"/>
    </reaction>
</comment>
<keyword evidence="3 8" id="KW-0808">Transferase</keyword>
<dbReference type="GO" id="GO:0009090">
    <property type="term" value="P:homoserine biosynthetic process"/>
    <property type="evidence" value="ECO:0007669"/>
    <property type="project" value="TreeGrafter"/>
</dbReference>
<evidence type="ECO:0000256" key="9">
    <source>
        <dbReference type="RuleBase" id="RU004249"/>
    </source>
</evidence>
<dbReference type="GO" id="GO:0009088">
    <property type="term" value="P:threonine biosynthetic process"/>
    <property type="evidence" value="ECO:0007669"/>
    <property type="project" value="UniProtKB-UniPathway"/>
</dbReference>
<dbReference type="AlphaFoldDB" id="A0A0B7H6M1"/>
<comment type="pathway">
    <text evidence="9">Amino-acid biosynthesis; L-methionine biosynthesis via de novo pathway; L-homoserine from L-aspartate: step 1/3.</text>
</comment>
<dbReference type="Proteomes" id="UP000044026">
    <property type="component" value="Unassembled WGS sequence"/>
</dbReference>
<dbReference type="InterPro" id="IPR036393">
    <property type="entry name" value="AceGlu_kinase-like_sf"/>
</dbReference>